<dbReference type="PANTHER" id="PTHR21724:SF109">
    <property type="entry name" value="SHKT DOMAIN-CONTAINING PROTEIN"/>
    <property type="match status" value="1"/>
</dbReference>
<dbReference type="PROSITE" id="PS51670">
    <property type="entry name" value="SHKT"/>
    <property type="match status" value="2"/>
</dbReference>
<comment type="caution">
    <text evidence="1">Lacks conserved residue(s) required for the propagation of feature annotation.</text>
</comment>
<protein>
    <recommendedName>
        <fullName evidence="4">ShKT domain-containing protein</fullName>
    </recommendedName>
</protein>
<feature type="compositionally biased region" description="Basic and acidic residues" evidence="2">
    <location>
        <begin position="58"/>
        <end position="71"/>
    </location>
</feature>
<accession>A0A811K531</accession>
<feature type="signal peptide" evidence="3">
    <location>
        <begin position="1"/>
        <end position="15"/>
    </location>
</feature>
<evidence type="ECO:0000256" key="3">
    <source>
        <dbReference type="SAM" id="SignalP"/>
    </source>
</evidence>
<evidence type="ECO:0000256" key="2">
    <source>
        <dbReference type="SAM" id="MobiDB-lite"/>
    </source>
</evidence>
<feature type="domain" description="ShKT" evidence="4">
    <location>
        <begin position="124"/>
        <end position="161"/>
    </location>
</feature>
<comment type="caution">
    <text evidence="5">The sequence shown here is derived from an EMBL/GenBank/DDBJ whole genome shotgun (WGS) entry which is preliminary data.</text>
</comment>
<dbReference type="Pfam" id="PF01549">
    <property type="entry name" value="ShK"/>
    <property type="match status" value="2"/>
</dbReference>
<organism evidence="5 6">
    <name type="scientific">Bursaphelenchus okinawaensis</name>
    <dbReference type="NCBI Taxonomy" id="465554"/>
    <lineage>
        <taxon>Eukaryota</taxon>
        <taxon>Metazoa</taxon>
        <taxon>Ecdysozoa</taxon>
        <taxon>Nematoda</taxon>
        <taxon>Chromadorea</taxon>
        <taxon>Rhabditida</taxon>
        <taxon>Tylenchina</taxon>
        <taxon>Tylenchomorpha</taxon>
        <taxon>Aphelenchoidea</taxon>
        <taxon>Aphelenchoididae</taxon>
        <taxon>Bursaphelenchus</taxon>
    </lineage>
</organism>
<proteinExistence type="predicted"/>
<evidence type="ECO:0000259" key="4">
    <source>
        <dbReference type="PROSITE" id="PS51670"/>
    </source>
</evidence>
<evidence type="ECO:0000313" key="6">
    <source>
        <dbReference type="Proteomes" id="UP000614601"/>
    </source>
</evidence>
<feature type="chain" id="PRO_5036220922" description="ShKT domain-containing protein" evidence="3">
    <location>
        <begin position="16"/>
        <end position="161"/>
    </location>
</feature>
<reference evidence="5" key="1">
    <citation type="submission" date="2020-09" db="EMBL/GenBank/DDBJ databases">
        <authorList>
            <person name="Kikuchi T."/>
        </authorList>
    </citation>
    <scope>NUCLEOTIDE SEQUENCE</scope>
    <source>
        <strain evidence="5">SH1</strain>
    </source>
</reference>
<dbReference type="AlphaFoldDB" id="A0A811K531"/>
<feature type="domain" description="ShKT" evidence="4">
    <location>
        <begin position="80"/>
        <end position="115"/>
    </location>
</feature>
<dbReference type="InterPro" id="IPR003582">
    <property type="entry name" value="ShKT_dom"/>
</dbReference>
<evidence type="ECO:0000313" key="5">
    <source>
        <dbReference type="EMBL" id="CAD5211096.1"/>
    </source>
</evidence>
<name>A0A811K531_9BILA</name>
<dbReference type="EMBL" id="CAJFCW020000002">
    <property type="protein sequence ID" value="CAG9092673.1"/>
    <property type="molecule type" value="Genomic_DNA"/>
</dbReference>
<feature type="region of interest" description="Disordered" evidence="2">
    <location>
        <begin position="58"/>
        <end position="85"/>
    </location>
</feature>
<sequence>MEILLIMVLLNVVYAANCPDGEEAFFQCNQDTKVCEDDPELICKSIEGTYYCCADTSTTKKADSPKGDSAKNNDTNDEECKDNNETECDSVKEYCTDEDSVDMMKAECAKTCGFCGGSSPSTQCQDKLKECSIWKKYGFCETDKITAAKKKEVCPEACGLC</sequence>
<dbReference type="OrthoDB" id="5833746at2759"/>
<evidence type="ECO:0000256" key="1">
    <source>
        <dbReference type="PROSITE-ProRule" id="PRU01005"/>
    </source>
</evidence>
<keyword evidence="3" id="KW-0732">Signal</keyword>
<dbReference type="Proteomes" id="UP000614601">
    <property type="component" value="Unassembled WGS sequence"/>
</dbReference>
<dbReference type="Gene3D" id="1.10.10.1940">
    <property type="match status" value="2"/>
</dbReference>
<dbReference type="SMART" id="SM00254">
    <property type="entry name" value="ShKT"/>
    <property type="match status" value="2"/>
</dbReference>
<keyword evidence="6" id="KW-1185">Reference proteome</keyword>
<dbReference type="EMBL" id="CAJFDH010000002">
    <property type="protein sequence ID" value="CAD5211096.1"/>
    <property type="molecule type" value="Genomic_DNA"/>
</dbReference>
<dbReference type="PANTHER" id="PTHR21724">
    <property type="entry name" value="SHKT DOMAIN-CONTAINING PROTEIN"/>
    <property type="match status" value="1"/>
</dbReference>
<dbReference type="Proteomes" id="UP000783686">
    <property type="component" value="Unassembled WGS sequence"/>
</dbReference>
<gene>
    <name evidence="5" type="ORF">BOKJ2_LOCUS3523</name>
</gene>